<dbReference type="PROSITE" id="PS50850">
    <property type="entry name" value="MFS"/>
    <property type="match status" value="1"/>
</dbReference>
<protein>
    <submittedName>
        <fullName evidence="11">Sugar efflux transporter</fullName>
    </submittedName>
</protein>
<evidence type="ECO:0000256" key="5">
    <source>
        <dbReference type="ARBA" id="ARBA00022597"/>
    </source>
</evidence>
<gene>
    <name evidence="11" type="ORF">QDS18_19405</name>
</gene>
<sequence>MFLLLNPKGCKKEMLKRIQNLFVIPNYPLFMICMLLQGMAISISAPFLAVYFTSTLGVSVGTFGVFTAVTLICGIWISSLIAKRSDTGLDRKQILVICTLFNAVAFAGYLVIQNFYVLFVYMTIFTAIGAPGMPQLFASAREAVDRSKSADHAFANSTLRSMFSLGFITGPLFGSFLIAHTGFKGIFMGTTSIFVLIAVLLFFFIQQPPAQLKHKNQLSLHNITLHKNIEILIPFLVLTLLYTSHWMNSLNISLFIIHNLKGDTSDVALVSSICAILEIPLMLMLGVLAAKYSNRLLVFLGALTGVVYYILVIMSTEMWQLFVGQLLLAFFVAVISAIGISYMQDLLPSLPGYASTLYSNATTIGRLVGSLMGGLTAQWIGYRNTYWVCLALIICSLGLLAISKKLEFEKSAALKERNHSI</sequence>
<feature type="transmembrane region" description="Helical" evidence="9">
    <location>
        <begin position="322"/>
        <end position="343"/>
    </location>
</feature>
<feature type="transmembrane region" description="Helical" evidence="9">
    <location>
        <begin position="355"/>
        <end position="379"/>
    </location>
</feature>
<feature type="transmembrane region" description="Helical" evidence="9">
    <location>
        <begin position="385"/>
        <end position="402"/>
    </location>
</feature>
<feature type="transmembrane region" description="Helical" evidence="9">
    <location>
        <begin position="267"/>
        <end position="289"/>
    </location>
</feature>
<dbReference type="AlphaFoldDB" id="A0AAP4A197"/>
<evidence type="ECO:0000256" key="6">
    <source>
        <dbReference type="ARBA" id="ARBA00022692"/>
    </source>
</evidence>
<keyword evidence="6 9" id="KW-0812">Transmembrane</keyword>
<dbReference type="CDD" id="cd17471">
    <property type="entry name" value="MFS_Set"/>
    <property type="match status" value="1"/>
</dbReference>
<feature type="domain" description="Major facilitator superfamily (MFS) profile" evidence="10">
    <location>
        <begin position="232"/>
        <end position="421"/>
    </location>
</feature>
<evidence type="ECO:0000256" key="3">
    <source>
        <dbReference type="ARBA" id="ARBA00022448"/>
    </source>
</evidence>
<evidence type="ECO:0000259" key="10">
    <source>
        <dbReference type="PROSITE" id="PS50850"/>
    </source>
</evidence>
<dbReference type="PANTHER" id="PTHR23535">
    <property type="entry name" value="SUGAR EFFLUX TRANSPORTER A-RELATED"/>
    <property type="match status" value="1"/>
</dbReference>
<organism evidence="11 12">
    <name type="scientific">Paenibacillus polymyxa</name>
    <name type="common">Bacillus polymyxa</name>
    <dbReference type="NCBI Taxonomy" id="1406"/>
    <lineage>
        <taxon>Bacteria</taxon>
        <taxon>Bacillati</taxon>
        <taxon>Bacillota</taxon>
        <taxon>Bacilli</taxon>
        <taxon>Bacillales</taxon>
        <taxon>Paenibacillaceae</taxon>
        <taxon>Paenibacillus</taxon>
    </lineage>
</organism>
<feature type="transmembrane region" description="Helical" evidence="9">
    <location>
        <begin position="58"/>
        <end position="82"/>
    </location>
</feature>
<dbReference type="Proteomes" id="UP001229409">
    <property type="component" value="Unassembled WGS sequence"/>
</dbReference>
<feature type="transmembrane region" description="Helical" evidence="9">
    <location>
        <begin position="229"/>
        <end position="247"/>
    </location>
</feature>
<proteinExistence type="inferred from homology"/>
<evidence type="ECO:0000256" key="7">
    <source>
        <dbReference type="ARBA" id="ARBA00022989"/>
    </source>
</evidence>
<evidence type="ECO:0000256" key="2">
    <source>
        <dbReference type="ARBA" id="ARBA00006523"/>
    </source>
</evidence>
<feature type="transmembrane region" description="Helical" evidence="9">
    <location>
        <begin position="118"/>
        <end position="138"/>
    </location>
</feature>
<dbReference type="InterPro" id="IPR020846">
    <property type="entry name" value="MFS_dom"/>
</dbReference>
<evidence type="ECO:0000256" key="4">
    <source>
        <dbReference type="ARBA" id="ARBA00022475"/>
    </source>
</evidence>
<keyword evidence="8 9" id="KW-0472">Membrane</keyword>
<feature type="transmembrane region" description="Helical" evidence="9">
    <location>
        <begin position="296"/>
        <end position="316"/>
    </location>
</feature>
<dbReference type="SUPFAM" id="SSF103473">
    <property type="entry name" value="MFS general substrate transporter"/>
    <property type="match status" value="1"/>
</dbReference>
<evidence type="ECO:0000313" key="12">
    <source>
        <dbReference type="Proteomes" id="UP001229409"/>
    </source>
</evidence>
<dbReference type="InterPro" id="IPR036259">
    <property type="entry name" value="MFS_trans_sf"/>
</dbReference>
<evidence type="ECO:0000256" key="1">
    <source>
        <dbReference type="ARBA" id="ARBA00004651"/>
    </source>
</evidence>
<dbReference type="GO" id="GO:0005886">
    <property type="term" value="C:plasma membrane"/>
    <property type="evidence" value="ECO:0007669"/>
    <property type="project" value="UniProtKB-SubCell"/>
</dbReference>
<dbReference type="PANTHER" id="PTHR23535:SF2">
    <property type="entry name" value="SUGAR EFFLUX TRANSPORTER A-RELATED"/>
    <property type="match status" value="1"/>
</dbReference>
<evidence type="ECO:0000256" key="9">
    <source>
        <dbReference type="SAM" id="Phobius"/>
    </source>
</evidence>
<comment type="similarity">
    <text evidence="2">Belongs to the major facilitator superfamily. Set transporter family.</text>
</comment>
<accession>A0AAP4A197</accession>
<keyword evidence="5" id="KW-0762">Sugar transport</keyword>
<dbReference type="InterPro" id="IPR011701">
    <property type="entry name" value="MFS"/>
</dbReference>
<evidence type="ECO:0000256" key="8">
    <source>
        <dbReference type="ARBA" id="ARBA00023136"/>
    </source>
</evidence>
<feature type="transmembrane region" description="Helical" evidence="9">
    <location>
        <begin position="21"/>
        <end position="52"/>
    </location>
</feature>
<feature type="transmembrane region" description="Helical" evidence="9">
    <location>
        <begin position="159"/>
        <end position="179"/>
    </location>
</feature>
<dbReference type="Pfam" id="PF07690">
    <property type="entry name" value="MFS_1"/>
    <property type="match status" value="2"/>
</dbReference>
<dbReference type="Gene3D" id="1.20.1250.20">
    <property type="entry name" value="MFS general substrate transporter like domains"/>
    <property type="match status" value="2"/>
</dbReference>
<evidence type="ECO:0000313" key="11">
    <source>
        <dbReference type="EMBL" id="MDH2333024.1"/>
    </source>
</evidence>
<name>A0AAP4A197_PAEPO</name>
<feature type="transmembrane region" description="Helical" evidence="9">
    <location>
        <begin position="94"/>
        <end position="112"/>
    </location>
</feature>
<keyword evidence="4" id="KW-1003">Cell membrane</keyword>
<keyword evidence="3" id="KW-0813">Transport</keyword>
<feature type="transmembrane region" description="Helical" evidence="9">
    <location>
        <begin position="185"/>
        <end position="205"/>
    </location>
</feature>
<comment type="caution">
    <text evidence="11">The sequence shown here is derived from an EMBL/GenBank/DDBJ whole genome shotgun (WGS) entry which is preliminary data.</text>
</comment>
<dbReference type="GO" id="GO:0022857">
    <property type="term" value="F:transmembrane transporter activity"/>
    <property type="evidence" value="ECO:0007669"/>
    <property type="project" value="InterPro"/>
</dbReference>
<keyword evidence="7 9" id="KW-1133">Transmembrane helix</keyword>
<comment type="subcellular location">
    <subcellularLocation>
        <location evidence="1">Cell membrane</location>
        <topology evidence="1">Multi-pass membrane protein</topology>
    </subcellularLocation>
</comment>
<reference evidence="11" key="1">
    <citation type="submission" date="2023-04" db="EMBL/GenBank/DDBJ databases">
        <title>Uncovering the Secrets of Slow-Growing Bacteria in Tropical Savanna Soil through Cultivation and Genomic Analysis.</title>
        <authorList>
            <person name="Goncalves O.S."/>
            <person name="Santana M.F."/>
        </authorList>
    </citation>
    <scope>NUCLEOTIDE SEQUENCE</scope>
    <source>
        <strain evidence="11">ANTI</strain>
    </source>
</reference>
<dbReference type="EMBL" id="JARVWT010000009">
    <property type="protein sequence ID" value="MDH2333024.1"/>
    <property type="molecule type" value="Genomic_DNA"/>
</dbReference>